<evidence type="ECO:0000313" key="3">
    <source>
        <dbReference type="EMBL" id="HGB35981.1"/>
    </source>
</evidence>
<accession>A0A7V3NV99</accession>
<keyword evidence="2" id="KW-1133">Transmembrane helix</keyword>
<comment type="caution">
    <text evidence="3">The sequence shown here is derived from an EMBL/GenBank/DDBJ whole genome shotgun (WGS) entry which is preliminary data.</text>
</comment>
<feature type="transmembrane region" description="Helical" evidence="2">
    <location>
        <begin position="38"/>
        <end position="56"/>
    </location>
</feature>
<feature type="coiled-coil region" evidence="1">
    <location>
        <begin position="543"/>
        <end position="600"/>
    </location>
</feature>
<evidence type="ECO:0000256" key="1">
    <source>
        <dbReference type="SAM" id="Coils"/>
    </source>
</evidence>
<keyword evidence="2" id="KW-0472">Membrane</keyword>
<sequence>MFKKLIPLYTVYIFKILLKCALLLLTFVLILLTLKPFPALYTLAKFVLAFIFALFAKNQANKLTFKNFLWTLEKSNPEFQESLISYYELKKSKTPYLEILENRIKEKLKGKIKTRVNILSELRLLLYSILFVLTAITLFPSLYSGLKNVPQGEILPRFALAFKDTTITFKAHKKVRFYLLKDNSKPVFVAKDTAAPISFQSPGTYKIFGKFNGFTTLPSLVKILEKPQIDSFRVFVAKTSYLSPEWIAVTEKTPVKIKIFANPSYKLKVFANDKLIKSGNKSVEFTLSPSADLDITAEIEYKTLKNKIHLFSLSVVPNLPPRIEVLEPQDPYSYIPEDMKLKISSHIFDEDGIKVVYLHYTLRGGIRRIKFFGENQVEKFLRYEIDLQKEAMLPGDELKFYVIAEDRTGLIDSSQVYTVVFPTLEQTYQEEFEKMEKVTAEFEKSAENFSNLKSKVSDIIDSLKIQSLKGETSVETDNILEELQSAIQQFSKIQESIENLQTLSLTPELLQKLQKVGEELYSILQKDLPDLLKKFESLADSTKRFDSKKAEELNKKSEELLERLSYLEQLLELAKKELAINDAIEKIQKLLEKRENLHELAKTGDFKELKKLEEQFDSELSKNFSQIKENLKDLISSEELNENLGKIQKLQEEILKSVASNNRRQTLKSQEAQEEELKEMLSHMKDLKQSAIDQEISKLIEKVGSLRRKLLITSLALEDNLKNEQFLPYVMRSLQRCREELRKTGILILITSSRVPKLIDLAMDSLYVKPWASLNYLNYAIFELFRMEAMAKSTSQSGGMEAMKMLEKLMKEQASMIRQKGEMMQIPIPLPQNFTSSMLDKISEMKNQMLSLYMKSQNQEIREKIEQALKELQKVEDKLRKREFDNELIESQRKTLKHLLDAYGTYKKEEYTQKRYAEPAKPYPFVEPKGEKIINTEKISETLKEIEKLPPEERKIIREYYNRLLRL</sequence>
<gene>
    <name evidence="3" type="ORF">ENV38_03655</name>
</gene>
<feature type="transmembrane region" description="Helical" evidence="2">
    <location>
        <begin position="12"/>
        <end position="32"/>
    </location>
</feature>
<organism evidence="3">
    <name type="scientific">candidate division WOR-3 bacterium</name>
    <dbReference type="NCBI Taxonomy" id="2052148"/>
    <lineage>
        <taxon>Bacteria</taxon>
        <taxon>Bacteria division WOR-3</taxon>
    </lineage>
</organism>
<keyword evidence="2" id="KW-0812">Transmembrane</keyword>
<feature type="coiled-coil region" evidence="1">
    <location>
        <begin position="855"/>
        <end position="885"/>
    </location>
</feature>
<feature type="transmembrane region" description="Helical" evidence="2">
    <location>
        <begin position="124"/>
        <end position="143"/>
    </location>
</feature>
<protein>
    <recommendedName>
        <fullName evidence="4">DUF4175 family protein</fullName>
    </recommendedName>
</protein>
<proteinExistence type="predicted"/>
<dbReference type="EMBL" id="DTGD01000137">
    <property type="protein sequence ID" value="HGB35981.1"/>
    <property type="molecule type" value="Genomic_DNA"/>
</dbReference>
<name>A0A7V3NV99_UNCW3</name>
<evidence type="ECO:0008006" key="4">
    <source>
        <dbReference type="Google" id="ProtNLM"/>
    </source>
</evidence>
<dbReference type="AlphaFoldDB" id="A0A7V3NV99"/>
<reference evidence="3" key="1">
    <citation type="journal article" date="2020" name="mSystems">
        <title>Genome- and Community-Level Interaction Insights into Carbon Utilization and Element Cycling Functions of Hydrothermarchaeota in Hydrothermal Sediment.</title>
        <authorList>
            <person name="Zhou Z."/>
            <person name="Liu Y."/>
            <person name="Xu W."/>
            <person name="Pan J."/>
            <person name="Luo Z.H."/>
            <person name="Li M."/>
        </authorList>
    </citation>
    <scope>NUCLEOTIDE SEQUENCE [LARGE SCALE GENOMIC DNA]</scope>
    <source>
        <strain evidence="3">SpSt-754</strain>
    </source>
</reference>
<evidence type="ECO:0000256" key="2">
    <source>
        <dbReference type="SAM" id="Phobius"/>
    </source>
</evidence>
<keyword evidence="1" id="KW-0175">Coiled coil</keyword>